<reference evidence="8 9" key="1">
    <citation type="submission" date="2008-07" db="EMBL/GenBank/DDBJ databases">
        <authorList>
            <person name="Tandeau de Marsac N."/>
            <person name="Ferriera S."/>
            <person name="Johnson J."/>
            <person name="Kravitz S."/>
            <person name="Beeson K."/>
            <person name="Sutton G."/>
            <person name="Rogers Y.-H."/>
            <person name="Friedman R."/>
            <person name="Frazier M."/>
            <person name="Venter J.C."/>
        </authorList>
    </citation>
    <scope>NUCLEOTIDE SEQUENCE [LARGE SCALE GENOMIC DNA]</scope>
    <source>
        <strain evidence="8 9">PCC 7420</strain>
    </source>
</reference>
<dbReference type="GO" id="GO:0008998">
    <property type="term" value="F:ribonucleoside-triphosphate reductase (thioredoxin) activity"/>
    <property type="evidence" value="ECO:0007669"/>
    <property type="project" value="UniProtKB-EC"/>
</dbReference>
<dbReference type="Pfam" id="PF14890">
    <property type="entry name" value="Intein_splicing"/>
    <property type="match status" value="2"/>
</dbReference>
<keyword evidence="4" id="KW-0651">Protein splicing</keyword>
<evidence type="ECO:0000256" key="1">
    <source>
        <dbReference type="ARBA" id="ARBA00001922"/>
    </source>
</evidence>
<dbReference type="InterPro" id="IPR027434">
    <property type="entry name" value="Homing_endonucl"/>
</dbReference>
<dbReference type="SMART" id="SM00306">
    <property type="entry name" value="HintN"/>
    <property type="match status" value="2"/>
</dbReference>
<dbReference type="RefSeq" id="WP_006098443.1">
    <property type="nucleotide sequence ID" value="NZ_DS989842.1"/>
</dbReference>
<dbReference type="CDD" id="cd00081">
    <property type="entry name" value="Hint"/>
    <property type="match status" value="2"/>
</dbReference>
<proteinExistence type="predicted"/>
<dbReference type="PROSITE" id="PS50819">
    <property type="entry name" value="INTEIN_ENDONUCLEASE"/>
    <property type="match status" value="2"/>
</dbReference>
<dbReference type="InterPro" id="IPR050862">
    <property type="entry name" value="RdRp_reductase_class-2"/>
</dbReference>
<dbReference type="InterPro" id="IPR013345">
    <property type="entry name" value="RTP_Rdtase_AdoCbl-dep"/>
</dbReference>
<dbReference type="PROSITE" id="PS50818">
    <property type="entry name" value="INTEIN_C_TER"/>
    <property type="match status" value="1"/>
</dbReference>
<dbReference type="InterPro" id="IPR006141">
    <property type="entry name" value="Intein_N"/>
</dbReference>
<dbReference type="Gene3D" id="3.20.70.20">
    <property type="match status" value="2"/>
</dbReference>
<dbReference type="GO" id="GO:0016539">
    <property type="term" value="P:intein-mediated protein splicing"/>
    <property type="evidence" value="ECO:0007669"/>
    <property type="project" value="InterPro"/>
</dbReference>
<dbReference type="HOGENOM" id="CLU_002384_1_0_3"/>
<dbReference type="GO" id="GO:0006260">
    <property type="term" value="P:DNA replication"/>
    <property type="evidence" value="ECO:0007669"/>
    <property type="project" value="InterPro"/>
</dbReference>
<gene>
    <name evidence="8" type="ORF">MC7420_7745</name>
</gene>
<feature type="domain" description="DOD-type homing endonuclease" evidence="7">
    <location>
        <begin position="917"/>
        <end position="1054"/>
    </location>
</feature>
<dbReference type="NCBIfam" id="TIGR02505">
    <property type="entry name" value="RTPR"/>
    <property type="match status" value="1"/>
</dbReference>
<dbReference type="SUPFAM" id="SSF51294">
    <property type="entry name" value="Hedgehog/intein (Hint) domain"/>
    <property type="match status" value="2"/>
</dbReference>
<feature type="domain" description="DOD-type homing endonuclease" evidence="7">
    <location>
        <begin position="402"/>
        <end position="536"/>
    </location>
</feature>
<dbReference type="InterPro" id="IPR003587">
    <property type="entry name" value="Hint_dom_N"/>
</dbReference>
<evidence type="ECO:0000256" key="3">
    <source>
        <dbReference type="ARBA" id="ARBA00022813"/>
    </source>
</evidence>
<dbReference type="Gene3D" id="3.30.1620.10">
    <property type="entry name" value="b-12 dependent (class ii) ribonucleotide reductase, Chain A, Domain 2"/>
    <property type="match status" value="1"/>
</dbReference>
<dbReference type="GO" id="GO:0031419">
    <property type="term" value="F:cobalamin binding"/>
    <property type="evidence" value="ECO:0007669"/>
    <property type="project" value="UniProtKB-KW"/>
</dbReference>
<dbReference type="Pfam" id="PF21995">
    <property type="entry name" value="RNR-II_ins_dom"/>
    <property type="match status" value="1"/>
</dbReference>
<dbReference type="eggNOG" id="COG1372">
    <property type="taxonomic scope" value="Bacteria"/>
</dbReference>
<keyword evidence="5 8" id="KW-0560">Oxidoreductase</keyword>
<dbReference type="EMBL" id="DS989842">
    <property type="protein sequence ID" value="EDX78007.1"/>
    <property type="molecule type" value="Genomic_DNA"/>
</dbReference>
<dbReference type="InterPro" id="IPR054158">
    <property type="entry name" value="RNR-II_ins_dom"/>
</dbReference>
<dbReference type="PRINTS" id="PR00379">
    <property type="entry name" value="INTEIN"/>
</dbReference>
<dbReference type="SUPFAM" id="SSF55608">
    <property type="entry name" value="Homing endonucleases"/>
    <property type="match status" value="2"/>
</dbReference>
<accession>B4VJE9</accession>
<name>B4VJE9_9CYAN</name>
<dbReference type="InterPro" id="IPR036844">
    <property type="entry name" value="Hint_dom_sf"/>
</dbReference>
<evidence type="ECO:0000313" key="9">
    <source>
        <dbReference type="Proteomes" id="UP000003835"/>
    </source>
</evidence>
<dbReference type="Gene3D" id="3.10.28.10">
    <property type="entry name" value="Homing endonucleases"/>
    <property type="match status" value="2"/>
</dbReference>
<dbReference type="SUPFAM" id="SSF51998">
    <property type="entry name" value="PFL-like glycyl radical enzymes"/>
    <property type="match status" value="3"/>
</dbReference>
<dbReference type="GO" id="GO:0004748">
    <property type="term" value="F:ribonucleoside-diphosphate reductase activity, thioredoxin disulfide as acceptor"/>
    <property type="evidence" value="ECO:0007669"/>
    <property type="project" value="InterPro"/>
</dbReference>
<dbReference type="InterPro" id="IPR003586">
    <property type="entry name" value="Hint_dom_C"/>
</dbReference>
<dbReference type="GO" id="GO:0004519">
    <property type="term" value="F:endonuclease activity"/>
    <property type="evidence" value="ECO:0007669"/>
    <property type="project" value="InterPro"/>
</dbReference>
<dbReference type="Pfam" id="PF14528">
    <property type="entry name" value="LAGLIDADG_3"/>
    <property type="match status" value="2"/>
</dbReference>
<evidence type="ECO:0000256" key="2">
    <source>
        <dbReference type="ARBA" id="ARBA00022628"/>
    </source>
</evidence>
<evidence type="ECO:0000313" key="8">
    <source>
        <dbReference type="EMBL" id="EDX78007.1"/>
    </source>
</evidence>
<dbReference type="Gene3D" id="2.170.16.10">
    <property type="entry name" value="Hedgehog/Intein (Hint) domain"/>
    <property type="match status" value="3"/>
</dbReference>
<dbReference type="InterPro" id="IPR004860">
    <property type="entry name" value="LAGLIDADG_dom"/>
</dbReference>
<dbReference type="NCBIfam" id="TIGR01443">
    <property type="entry name" value="intein_Cterm"/>
    <property type="match status" value="1"/>
</dbReference>
<comment type="cofactor">
    <cofactor evidence="1">
        <name>adenosylcob(III)alamin</name>
        <dbReference type="ChEBI" id="CHEBI:18408"/>
    </cofactor>
</comment>
<dbReference type="OrthoDB" id="9763270at2"/>
<evidence type="ECO:0000256" key="4">
    <source>
        <dbReference type="ARBA" id="ARBA00023000"/>
    </source>
</evidence>
<dbReference type="PANTHER" id="PTHR43371:SF1">
    <property type="entry name" value="RIBONUCLEOSIDE-DIPHOSPHATE REDUCTASE"/>
    <property type="match status" value="1"/>
</dbReference>
<keyword evidence="2" id="KW-0846">Cobalamin</keyword>
<dbReference type="STRING" id="118168.MC7420_7745"/>
<keyword evidence="3" id="KW-0068">Autocatalytic cleavage</keyword>
<dbReference type="InterPro" id="IPR030934">
    <property type="entry name" value="Intein_C"/>
</dbReference>
<sequence length="1500" mass="167866">MVRELERERINGDFPETAPTANPVFFRTYSRRTAKGRETWKEVCDRTIQGLSKLGKLTPAETALLEKMMHQIKSLPSGRWLWVGGTDWLENPENFSGAYNCTSTNVLDWRAFGLMMDLAMMGCGTGAVLEPQYINQLPPIRNHLNVILEGEIGTTPPEERREKTEVKIDGNQVTIYVGDSRQGWVQSYQRLLELSTDERFSGEVQVSINVSDIRPAGESLKGFGGVANPVKLPELYQRCAAILNKAGGRQLNSVECCLLIDEAAVVVVAGNVRRCLPEGSLVHTESGLVAIEKIRIGDRVLTSNGFYPVTNFFDQGVQSLCRIKTEDGYLDCTPDHKVAVLTDIYGNYTMVKAKDLKPGDRLVFVPHKIPGTPTELPEFKGKRSSQAKPITVPALTSEVAYFLGYLQGDGLVSSDGWRVPLRIHQDSPQILERLIAVAEQFGLPTHTLRTPEQGKTKTFELQLNSAALNQYLSQFKQPFTSPSVPDCILLGTQTIREAYLAGLADADGCHSQGVLVTSVHPDFLRQIQTLYASLGIATRLCASIRKRTGKWEGELVTVGESADLAVQTFMSTDSSTFSERQRQRPKSFHDHGFPLDIVEPGVSRDRDNYGTGETQVITPTVKRLVPESTELIPVKVKSVETNVRTAPTYDIEVATIHEFVCEGILVSNSAGMRQGVSDDEKFVNAKDNLWQQDEHGNWRIDPERDALRMANHSRVFHHKPTLDECIAAVRKQYYSGEGAIQWAGEAVARASCDLLDTPALRKEFLQAYEQGKASHWLQEKYPNLTPDEIEHRLQRFGLNPCVTADTWVHTEFGPRQVNDLIGKQHGTYVNGELFSTTADGFFYTGDRAVFTLATKEGVSLRLTGNHQILRISAQTQKRQYTEWVAAEELKPGDRVCLHNHRGIQPWQGVGTFNQGWLLGSLVGDGSLAETQAIVRFWGDSPVKMAESEVATLQNNGVCTVNLGGDSDRQPDLQQVASSGLDQLAAQFKIHRGQKIVTPEVEQASYEFYQGFLQGLFDADGSVQGTPIKGISVRLVQHNLELLQAVQRMLLRLGIVSTVDQNQPKLVIANDNLIEFRDRVGFRQPEKQQKLDNLLNGYKRQLNRERFVVTVESVSPTGIESVYDCTVPGVSRFDANGIVAHNCGEIIGSVFHCNLAEIHLNQIDPNNEKEQEEAFSAGALSVAILLNHEFVEERYQKSRELDPIVGVSFTGLFDFFVKAFGADWLHWWAEGRPDTDQGVQFKQQEKAYLTRWRDIVHRVVWEYCDKHGIKRPNRCTTVQPSGTKSLLTGASPGWHPPKAQRFIRRITFRKNDPVALACLEYGYNVTPSQSDKDENGNLLNDPFAEACSEWLVEIPVAVSWADLPGADEIDISQFSALAQMDFAMQVQRWYVTHNTSSTWELRVNEVEPLGERIYQAIQNDEGYISAALLARFDDHQSFPRLPFEPIDKATYNQLMEEVQQRRKVSEFYSALEKYDAGELMEAGPVGCDSDKCMFPEQTPNS</sequence>
<dbReference type="PANTHER" id="PTHR43371">
    <property type="entry name" value="VITAMIN B12-DEPENDENT RIBONUCLEOTIDE REDUCTASE"/>
    <property type="match status" value="1"/>
</dbReference>
<organism evidence="8 9">
    <name type="scientific">Coleofasciculus chthonoplastes PCC 7420</name>
    <dbReference type="NCBI Taxonomy" id="118168"/>
    <lineage>
        <taxon>Bacteria</taxon>
        <taxon>Bacillati</taxon>
        <taxon>Cyanobacteriota</taxon>
        <taxon>Cyanophyceae</taxon>
        <taxon>Coleofasciculales</taxon>
        <taxon>Coleofasciculaceae</taxon>
        <taxon>Coleofasciculus</taxon>
    </lineage>
</organism>
<dbReference type="Proteomes" id="UP000003835">
    <property type="component" value="Unassembled WGS sequence"/>
</dbReference>
<dbReference type="EC" id="1.17.4.2" evidence="8"/>
<keyword evidence="6" id="KW-0170">Cobalt</keyword>
<dbReference type="InterPro" id="IPR006142">
    <property type="entry name" value="INTEIN"/>
</dbReference>
<dbReference type="InterPro" id="IPR004042">
    <property type="entry name" value="Intein_endonuc_central"/>
</dbReference>
<evidence type="ECO:0000256" key="5">
    <source>
        <dbReference type="ARBA" id="ARBA00023002"/>
    </source>
</evidence>
<evidence type="ECO:0000259" key="7">
    <source>
        <dbReference type="PROSITE" id="PS50819"/>
    </source>
</evidence>
<dbReference type="GO" id="GO:0000166">
    <property type="term" value="F:nucleotide binding"/>
    <property type="evidence" value="ECO:0007669"/>
    <property type="project" value="InterPro"/>
</dbReference>
<dbReference type="SMART" id="SM00305">
    <property type="entry name" value="HintC"/>
    <property type="match status" value="2"/>
</dbReference>
<evidence type="ECO:0000256" key="6">
    <source>
        <dbReference type="ARBA" id="ARBA00023285"/>
    </source>
</evidence>
<dbReference type="PROSITE" id="PS50817">
    <property type="entry name" value="INTEIN_N_TER"/>
    <property type="match status" value="2"/>
</dbReference>
<protein>
    <submittedName>
        <fullName evidence="8">Ribonucleoside-triphosphate reductase, adenosylcobalamin-dependent, putative</fullName>
        <ecNumber evidence="8">1.17.4.2</ecNumber>
    </submittedName>
</protein>
<keyword evidence="9" id="KW-1185">Reference proteome</keyword>